<proteinExistence type="predicted"/>
<dbReference type="AlphaFoldDB" id="A0A2J7PRW4"/>
<name>A0A2J7PRW4_9NEOP</name>
<dbReference type="Pfam" id="PF07727">
    <property type="entry name" value="RVT_2"/>
    <property type="match status" value="1"/>
</dbReference>
<evidence type="ECO:0000313" key="2">
    <source>
        <dbReference type="EMBL" id="PNF19082.1"/>
    </source>
</evidence>
<feature type="domain" description="Reverse transcriptase Ty1/copia-type" evidence="1">
    <location>
        <begin position="275"/>
        <end position="421"/>
    </location>
</feature>
<dbReference type="OrthoDB" id="8190972at2759"/>
<protein>
    <recommendedName>
        <fullName evidence="1">Reverse transcriptase Ty1/copia-type domain-containing protein</fullName>
    </recommendedName>
</protein>
<dbReference type="InParanoid" id="A0A2J7PRW4"/>
<accession>A0A2J7PRW4</accession>
<evidence type="ECO:0000313" key="3">
    <source>
        <dbReference type="Proteomes" id="UP000235965"/>
    </source>
</evidence>
<reference evidence="2 3" key="1">
    <citation type="submission" date="2017-12" db="EMBL/GenBank/DDBJ databases">
        <title>Hemimetabolous genomes reveal molecular basis of termite eusociality.</title>
        <authorList>
            <person name="Harrison M.C."/>
            <person name="Jongepier E."/>
            <person name="Robertson H.M."/>
            <person name="Arning N."/>
            <person name="Bitard-Feildel T."/>
            <person name="Chao H."/>
            <person name="Childers C.P."/>
            <person name="Dinh H."/>
            <person name="Doddapaneni H."/>
            <person name="Dugan S."/>
            <person name="Gowin J."/>
            <person name="Greiner C."/>
            <person name="Han Y."/>
            <person name="Hu H."/>
            <person name="Hughes D.S.T."/>
            <person name="Huylmans A.-K."/>
            <person name="Kemena C."/>
            <person name="Kremer L.P.M."/>
            <person name="Lee S.L."/>
            <person name="Lopez-Ezquerra A."/>
            <person name="Mallet L."/>
            <person name="Monroy-Kuhn J.M."/>
            <person name="Moser A."/>
            <person name="Murali S.C."/>
            <person name="Muzny D.M."/>
            <person name="Otani S."/>
            <person name="Piulachs M.-D."/>
            <person name="Poelchau M."/>
            <person name="Qu J."/>
            <person name="Schaub F."/>
            <person name="Wada-Katsumata A."/>
            <person name="Worley K.C."/>
            <person name="Xie Q."/>
            <person name="Ylla G."/>
            <person name="Poulsen M."/>
            <person name="Gibbs R.A."/>
            <person name="Schal C."/>
            <person name="Richards S."/>
            <person name="Belles X."/>
            <person name="Korb J."/>
            <person name="Bornberg-Bauer E."/>
        </authorList>
    </citation>
    <scope>NUCLEOTIDE SEQUENCE [LARGE SCALE GENOMIC DNA]</scope>
    <source>
        <tissue evidence="2">Whole body</tissue>
    </source>
</reference>
<comment type="caution">
    <text evidence="2">The sequence shown here is derived from an EMBL/GenBank/DDBJ whole genome shotgun (WGS) entry which is preliminary data.</text>
</comment>
<sequence>MLKGQLLEEEMKRMTKRGVTKPKLNTDTVTAFKSHKNYQQSKWKEEVVASLFCSIVIIMGLEDIKEVIAGNWFSTVVIIVEGNPSGNQPNGRHNKGSNCVGQWLHGSHQNGIKPQPKWRNQEGSAQCTEKVRSEGEAGKPYTFVARTDNGEVYLSANHNLTWVLDSGAADHLVKEDTCVINRYELLVPTNFHIANNDSYSMAYAKGDIITESCVNREIRNIKISDLTYNLLSLSNLDRMGFVMNIETGKAEIIKNSTVVGTADRDRNLYKLIMLYIYMKVLDGIENCENKVCKLKKSLYGLKQPSAVWNKNFDEFVKGNGFRKCDADRCLYVCNKNQTILYLLLYVDDFIIASNCMEELVKTKEIMMRKFQMRDMGDLSYFLEISITQTDGNLYLDQSAYIDRVLKKFNMEKCKPVNTPIEISPSENLGSETVIGVKTYRELLGGLLCTALITRPDICTAVNFYGRFQNYATEIQWKGLKRILRYVNGTRTVGLQYQSNDNGELMSFVDSVHHMKIVNQYQDV</sequence>
<dbReference type="InterPro" id="IPR043502">
    <property type="entry name" value="DNA/RNA_pol_sf"/>
</dbReference>
<dbReference type="InterPro" id="IPR013103">
    <property type="entry name" value="RVT_2"/>
</dbReference>
<evidence type="ECO:0000259" key="1">
    <source>
        <dbReference type="Pfam" id="PF07727"/>
    </source>
</evidence>
<dbReference type="STRING" id="105785.A0A2J7PRW4"/>
<dbReference type="Proteomes" id="UP000235965">
    <property type="component" value="Unassembled WGS sequence"/>
</dbReference>
<dbReference type="GO" id="GO:0071897">
    <property type="term" value="P:DNA biosynthetic process"/>
    <property type="evidence" value="ECO:0007669"/>
    <property type="project" value="UniProtKB-ARBA"/>
</dbReference>
<keyword evidence="3" id="KW-1185">Reference proteome</keyword>
<gene>
    <name evidence="2" type="ORF">B7P43_G11231</name>
</gene>
<dbReference type="PANTHER" id="PTHR11439">
    <property type="entry name" value="GAG-POL-RELATED RETROTRANSPOSON"/>
    <property type="match status" value="1"/>
</dbReference>
<dbReference type="EMBL" id="NEVH01021947">
    <property type="protein sequence ID" value="PNF19082.1"/>
    <property type="molecule type" value="Genomic_DNA"/>
</dbReference>
<organism evidence="2 3">
    <name type="scientific">Cryptotermes secundus</name>
    <dbReference type="NCBI Taxonomy" id="105785"/>
    <lineage>
        <taxon>Eukaryota</taxon>
        <taxon>Metazoa</taxon>
        <taxon>Ecdysozoa</taxon>
        <taxon>Arthropoda</taxon>
        <taxon>Hexapoda</taxon>
        <taxon>Insecta</taxon>
        <taxon>Pterygota</taxon>
        <taxon>Neoptera</taxon>
        <taxon>Polyneoptera</taxon>
        <taxon>Dictyoptera</taxon>
        <taxon>Blattodea</taxon>
        <taxon>Blattoidea</taxon>
        <taxon>Termitoidae</taxon>
        <taxon>Kalotermitidae</taxon>
        <taxon>Cryptotermitinae</taxon>
        <taxon>Cryptotermes</taxon>
    </lineage>
</organism>
<dbReference type="SUPFAM" id="SSF56672">
    <property type="entry name" value="DNA/RNA polymerases"/>
    <property type="match status" value="1"/>
</dbReference>
<dbReference type="PANTHER" id="PTHR11439:SF483">
    <property type="entry name" value="PEPTIDE SYNTHASE GLIP-LIKE, PUTATIVE (AFU_ORTHOLOGUE AFUA_3G12920)-RELATED"/>
    <property type="match status" value="1"/>
</dbReference>